<reference evidence="9 10" key="1">
    <citation type="journal article" date="2011" name="J. Bacteriol.">
        <title>Genome sequence of the 1,4-dioxane-degrading Pseudonocardia dioxanivorans strain CB1190.</title>
        <authorList>
            <person name="Sales C.M."/>
            <person name="Mahendra S."/>
            <person name="Grostern A."/>
            <person name="Parales R.E."/>
            <person name="Goodwin L.A."/>
            <person name="Woyke T."/>
            <person name="Nolan M."/>
            <person name="Lapidus A."/>
            <person name="Chertkov O."/>
            <person name="Ovchinnikova G."/>
            <person name="Sczyrba A."/>
            <person name="Alvarez-Cohen L."/>
        </authorList>
    </citation>
    <scope>NUCLEOTIDE SEQUENCE [LARGE SCALE GENOMIC DNA]</scope>
    <source>
        <strain evidence="10">ATCC 55486 / DSM 44775 / JCM 13855 / CB1190</strain>
    </source>
</reference>
<name>F4CVQ4_PSEUX</name>
<evidence type="ECO:0000313" key="9">
    <source>
        <dbReference type="EMBL" id="AEA24614.1"/>
    </source>
</evidence>
<dbReference type="PROSITE" id="PS50850">
    <property type="entry name" value="MFS"/>
    <property type="match status" value="1"/>
</dbReference>
<feature type="transmembrane region" description="Helical" evidence="7">
    <location>
        <begin position="115"/>
        <end position="137"/>
    </location>
</feature>
<evidence type="ECO:0000313" key="10">
    <source>
        <dbReference type="Proteomes" id="UP000007809"/>
    </source>
</evidence>
<accession>F4CVQ4</accession>
<feature type="transmembrane region" description="Helical" evidence="7">
    <location>
        <begin position="180"/>
        <end position="199"/>
    </location>
</feature>
<comment type="subcellular location">
    <subcellularLocation>
        <location evidence="1">Cell membrane</location>
        <topology evidence="1">Multi-pass membrane protein</topology>
    </subcellularLocation>
</comment>
<keyword evidence="10" id="KW-1185">Reference proteome</keyword>
<feature type="compositionally biased region" description="Basic and acidic residues" evidence="6">
    <location>
        <begin position="408"/>
        <end position="418"/>
    </location>
</feature>
<keyword evidence="2" id="KW-0813">Transport</keyword>
<dbReference type="InterPro" id="IPR011701">
    <property type="entry name" value="MFS"/>
</dbReference>
<feature type="domain" description="Major facilitator superfamily (MFS) profile" evidence="8">
    <location>
        <begin position="23"/>
        <end position="408"/>
    </location>
</feature>
<dbReference type="Pfam" id="PF07690">
    <property type="entry name" value="MFS_1"/>
    <property type="match status" value="1"/>
</dbReference>
<dbReference type="STRING" id="675635.Psed_2410"/>
<feature type="transmembrane region" description="Helical" evidence="7">
    <location>
        <begin position="90"/>
        <end position="109"/>
    </location>
</feature>
<feature type="region of interest" description="Disordered" evidence="6">
    <location>
        <begin position="408"/>
        <end position="440"/>
    </location>
</feature>
<feature type="transmembrane region" description="Helical" evidence="7">
    <location>
        <begin position="318"/>
        <end position="341"/>
    </location>
</feature>
<feature type="transmembrane region" description="Helical" evidence="7">
    <location>
        <begin position="228"/>
        <end position="252"/>
    </location>
</feature>
<keyword evidence="3 7" id="KW-0812">Transmembrane</keyword>
<evidence type="ECO:0000256" key="3">
    <source>
        <dbReference type="ARBA" id="ARBA00022692"/>
    </source>
</evidence>
<feature type="transmembrane region" description="Helical" evidence="7">
    <location>
        <begin position="23"/>
        <end position="42"/>
    </location>
</feature>
<feature type="transmembrane region" description="Helical" evidence="7">
    <location>
        <begin position="353"/>
        <end position="379"/>
    </location>
</feature>
<dbReference type="EMBL" id="CP002593">
    <property type="protein sequence ID" value="AEA24614.1"/>
    <property type="molecule type" value="Genomic_DNA"/>
</dbReference>
<evidence type="ECO:0000256" key="6">
    <source>
        <dbReference type="SAM" id="MobiDB-lite"/>
    </source>
</evidence>
<dbReference type="PANTHER" id="PTHR43385">
    <property type="entry name" value="RIBOFLAVIN TRANSPORTER RIBJ"/>
    <property type="match status" value="1"/>
</dbReference>
<feature type="transmembrane region" description="Helical" evidence="7">
    <location>
        <begin position="385"/>
        <end position="404"/>
    </location>
</feature>
<dbReference type="InterPro" id="IPR052983">
    <property type="entry name" value="MFS_Riboflavin_Transporter"/>
</dbReference>
<gene>
    <name evidence="9" type="ordered locus">Psed_2410</name>
</gene>
<dbReference type="eggNOG" id="COG2814">
    <property type="taxonomic scope" value="Bacteria"/>
</dbReference>
<dbReference type="SUPFAM" id="SSF103473">
    <property type="entry name" value="MFS general substrate transporter"/>
    <property type="match status" value="1"/>
</dbReference>
<dbReference type="HOGENOM" id="CLU_001265_59_0_11"/>
<dbReference type="CDD" id="cd17355">
    <property type="entry name" value="MFS_YcxA_like"/>
    <property type="match status" value="1"/>
</dbReference>
<evidence type="ECO:0000256" key="7">
    <source>
        <dbReference type="SAM" id="Phobius"/>
    </source>
</evidence>
<evidence type="ECO:0000256" key="2">
    <source>
        <dbReference type="ARBA" id="ARBA00022448"/>
    </source>
</evidence>
<dbReference type="PANTHER" id="PTHR43385:SF1">
    <property type="entry name" value="RIBOFLAVIN TRANSPORTER RIBJ"/>
    <property type="match status" value="1"/>
</dbReference>
<feature type="transmembrane region" description="Helical" evidence="7">
    <location>
        <begin position="294"/>
        <end position="312"/>
    </location>
</feature>
<feature type="transmembrane region" description="Helical" evidence="7">
    <location>
        <begin position="149"/>
        <end position="174"/>
    </location>
</feature>
<dbReference type="Proteomes" id="UP000007809">
    <property type="component" value="Chromosome"/>
</dbReference>
<organism evidence="9 10">
    <name type="scientific">Pseudonocardia dioxanivorans (strain ATCC 55486 / DSM 44775 / JCM 13855 / CB1190)</name>
    <dbReference type="NCBI Taxonomy" id="675635"/>
    <lineage>
        <taxon>Bacteria</taxon>
        <taxon>Bacillati</taxon>
        <taxon>Actinomycetota</taxon>
        <taxon>Actinomycetes</taxon>
        <taxon>Pseudonocardiales</taxon>
        <taxon>Pseudonocardiaceae</taxon>
        <taxon>Pseudonocardia</taxon>
    </lineage>
</organism>
<dbReference type="Gene3D" id="1.20.1250.20">
    <property type="entry name" value="MFS general substrate transporter like domains"/>
    <property type="match status" value="1"/>
</dbReference>
<keyword evidence="4 7" id="KW-1133">Transmembrane helix</keyword>
<evidence type="ECO:0000256" key="4">
    <source>
        <dbReference type="ARBA" id="ARBA00022989"/>
    </source>
</evidence>
<evidence type="ECO:0000256" key="5">
    <source>
        <dbReference type="ARBA" id="ARBA00023136"/>
    </source>
</evidence>
<dbReference type="AlphaFoldDB" id="F4CVQ4"/>
<sequence>MVQPAEMDAQPAGTLDVGGLRRVLVVLCVTEIVSWGVLYYAFPVLAPSIAADTGWSVSMITAGFSTGLVVSALAGIPAGRWLDRVGPRPVMTVGSVLGVPAVVGIALAPNLPSFFAAWVLAGVAMAGTLYPPAFAALTRWWGPQRVRALTALTLLAGLASTIFAPTAAALLGQLGWRHTYLALAGILAVITIPAHLFGLRGRWPDHAKHRHSGVATEQAPREVVRSRAFLLLVPAIALGTFAAFAVVVNQVPLLIERGLSTSDAAWALGLGGLGQVLGRLGYGRLTTALSVRMRAVVILALSAAATLLLGLLPGPEVLLIAAAMLAGAARGVFTLLQATAVSDRWGAAHYGRLNGLLSAPSMIATALAPWAGAAIAVALGGYPGVFVLLAAIAALAAVLASGTVPHHDKPTTVPHDPDGSFTHLPETAADPSRDGSPPAR</sequence>
<protein>
    <submittedName>
        <fullName evidence="9">Major facilitator superfamily MFS_1</fullName>
    </submittedName>
</protein>
<proteinExistence type="predicted"/>
<dbReference type="InterPro" id="IPR020846">
    <property type="entry name" value="MFS_dom"/>
</dbReference>
<dbReference type="GO" id="GO:0005886">
    <property type="term" value="C:plasma membrane"/>
    <property type="evidence" value="ECO:0007669"/>
    <property type="project" value="UniProtKB-SubCell"/>
</dbReference>
<evidence type="ECO:0000259" key="8">
    <source>
        <dbReference type="PROSITE" id="PS50850"/>
    </source>
</evidence>
<evidence type="ECO:0000256" key="1">
    <source>
        <dbReference type="ARBA" id="ARBA00004651"/>
    </source>
</evidence>
<dbReference type="GO" id="GO:0022857">
    <property type="term" value="F:transmembrane transporter activity"/>
    <property type="evidence" value="ECO:0007669"/>
    <property type="project" value="InterPro"/>
</dbReference>
<feature type="transmembrane region" description="Helical" evidence="7">
    <location>
        <begin position="264"/>
        <end position="282"/>
    </location>
</feature>
<dbReference type="KEGG" id="pdx:Psed_2410"/>
<keyword evidence="5 7" id="KW-0472">Membrane</keyword>
<feature type="transmembrane region" description="Helical" evidence="7">
    <location>
        <begin position="54"/>
        <end position="78"/>
    </location>
</feature>
<dbReference type="InterPro" id="IPR036259">
    <property type="entry name" value="MFS_trans_sf"/>
</dbReference>